<evidence type="ECO:0000256" key="1">
    <source>
        <dbReference type="SAM" id="MobiDB-lite"/>
    </source>
</evidence>
<protein>
    <recommendedName>
        <fullName evidence="4">DUF1365 domain containing protein</fullName>
    </recommendedName>
</protein>
<dbReference type="AlphaFoldDB" id="A0A6S6W4K1"/>
<evidence type="ECO:0008006" key="4">
    <source>
        <dbReference type="Google" id="ProtNLM"/>
    </source>
</evidence>
<gene>
    <name evidence="2" type="ORF">PTTW11_06525</name>
</gene>
<sequence>MVRFSGMDKYLGRWWLRVRAEDYLARGNGDHGFYWKLKTYLQEQHVKDSEWCYAYLVTAPRFLGYAFNPVSFWYVYDAEHQLKKMILEVNNTFGERRMYLLDGSSSPTSPTMPNSQPLSGAEEHEPQLPNGAKSKFTDVWMKDFHVSPFNSRKGSYSLKALNPFPFVSYEDPMIDNTITLKSSKDHGKLVARLCSIGKSLDPDQMGLFGTIRFVLSWWWVGFVTFPRIIREAGKLFFKKKLHVWFRPEVLTTSVGRLPSSAETLIYQAFKSYLTMLVNQTAVPFRITLKTSIPDPEVDWITTWGEDGVNPHMKNIEIRVLTPGFYSRLVHYTYTSEAVDRECIFTDERNRTLWICRPQLLPLLLSQRSSIQINKNDVRAVKRSYLDELRWSLLKKLRCAPADPAYSVTPKIANATVNDIRHRSYSELDKFVRSFEGRSYAGEYRRTATKLFLAQRFCFGFSEVVGLVDFILRVSLCFLAALQLRNWSELGERTGLGNCLKLLLTERNLSACLGALESSNWNWWWMAKSAASMYACHAYGLLKGYN</sequence>
<feature type="region of interest" description="Disordered" evidence="1">
    <location>
        <begin position="104"/>
        <end position="127"/>
    </location>
</feature>
<dbReference type="PANTHER" id="PTHR33973:SF4">
    <property type="entry name" value="OS07G0153300 PROTEIN"/>
    <property type="match status" value="1"/>
</dbReference>
<name>A0A6S6W4K1_9PLEO</name>
<dbReference type="Proteomes" id="UP000472372">
    <property type="component" value="Chromosome 5"/>
</dbReference>
<proteinExistence type="predicted"/>
<evidence type="ECO:0000313" key="2">
    <source>
        <dbReference type="EMBL" id="CAE7179309.1"/>
    </source>
</evidence>
<reference evidence="2" key="1">
    <citation type="submission" date="2021-02" db="EMBL/GenBank/DDBJ databases">
        <authorList>
            <person name="Syme A R."/>
            <person name="Syme A R."/>
            <person name="Moolhuijzen P."/>
        </authorList>
    </citation>
    <scope>NUCLEOTIDE SEQUENCE</scope>
    <source>
        <strain evidence="2">W1-1</strain>
    </source>
</reference>
<dbReference type="Pfam" id="PF07103">
    <property type="entry name" value="DUF1365"/>
    <property type="match status" value="1"/>
</dbReference>
<organism evidence="2 3">
    <name type="scientific">Pyrenophora teres f. teres</name>
    <dbReference type="NCBI Taxonomy" id="97479"/>
    <lineage>
        <taxon>Eukaryota</taxon>
        <taxon>Fungi</taxon>
        <taxon>Dikarya</taxon>
        <taxon>Ascomycota</taxon>
        <taxon>Pezizomycotina</taxon>
        <taxon>Dothideomycetes</taxon>
        <taxon>Pleosporomycetidae</taxon>
        <taxon>Pleosporales</taxon>
        <taxon>Pleosporineae</taxon>
        <taxon>Pleosporaceae</taxon>
        <taxon>Pyrenophora</taxon>
    </lineage>
</organism>
<dbReference type="PANTHER" id="PTHR33973">
    <property type="entry name" value="OS07G0153300 PROTEIN"/>
    <property type="match status" value="1"/>
</dbReference>
<evidence type="ECO:0000313" key="3">
    <source>
        <dbReference type="Proteomes" id="UP000472372"/>
    </source>
</evidence>
<dbReference type="EMBL" id="HG992981">
    <property type="protein sequence ID" value="CAE7179309.1"/>
    <property type="molecule type" value="Genomic_DNA"/>
</dbReference>
<dbReference type="InterPro" id="IPR010775">
    <property type="entry name" value="DUF1365"/>
</dbReference>
<accession>A0A6S6W4K1</accession>
<feature type="compositionally biased region" description="Low complexity" evidence="1">
    <location>
        <begin position="104"/>
        <end position="117"/>
    </location>
</feature>